<dbReference type="Proteomes" id="UP000199437">
    <property type="component" value="Unassembled WGS sequence"/>
</dbReference>
<dbReference type="Gene3D" id="3.10.129.10">
    <property type="entry name" value="Hotdog Thioesterase"/>
    <property type="match status" value="1"/>
</dbReference>
<reference evidence="2" key="1">
    <citation type="submission" date="2016-10" db="EMBL/GenBank/DDBJ databases">
        <authorList>
            <person name="Varghese N."/>
            <person name="Submissions S."/>
        </authorList>
    </citation>
    <scope>NUCLEOTIDE SEQUENCE [LARGE SCALE GENOMIC DNA]</scope>
    <source>
        <strain evidence="2">CGMCC 1.12402</strain>
    </source>
</reference>
<dbReference type="AlphaFoldDB" id="A0A1I0RI92"/>
<dbReference type="InterPro" id="IPR027961">
    <property type="entry name" value="DUF4442"/>
</dbReference>
<protein>
    <recommendedName>
        <fullName evidence="3">DUF4442 domain-containing protein</fullName>
    </recommendedName>
</protein>
<evidence type="ECO:0008006" key="3">
    <source>
        <dbReference type="Google" id="ProtNLM"/>
    </source>
</evidence>
<dbReference type="SUPFAM" id="SSF54637">
    <property type="entry name" value="Thioesterase/thiol ester dehydrase-isomerase"/>
    <property type="match status" value="1"/>
</dbReference>
<dbReference type="EMBL" id="FOIR01000004">
    <property type="protein sequence ID" value="SEW40555.1"/>
    <property type="molecule type" value="Genomic_DNA"/>
</dbReference>
<organism evidence="1 2">
    <name type="scientific">Roseivirga pacifica</name>
    <dbReference type="NCBI Taxonomy" id="1267423"/>
    <lineage>
        <taxon>Bacteria</taxon>
        <taxon>Pseudomonadati</taxon>
        <taxon>Bacteroidota</taxon>
        <taxon>Cytophagia</taxon>
        <taxon>Cytophagales</taxon>
        <taxon>Roseivirgaceae</taxon>
        <taxon>Roseivirga</taxon>
    </lineage>
</organism>
<dbReference type="STRING" id="1267423.SAMN05216290_3605"/>
<evidence type="ECO:0000313" key="1">
    <source>
        <dbReference type="EMBL" id="SEW40555.1"/>
    </source>
</evidence>
<dbReference type="InterPro" id="IPR029069">
    <property type="entry name" value="HotDog_dom_sf"/>
</dbReference>
<gene>
    <name evidence="1" type="ORF">SAMN05216290_3605</name>
</gene>
<proteinExistence type="predicted"/>
<dbReference type="Pfam" id="PF14539">
    <property type="entry name" value="DUF4442"/>
    <property type="match status" value="1"/>
</dbReference>
<name>A0A1I0RI92_9BACT</name>
<keyword evidence="2" id="KW-1185">Reference proteome</keyword>
<evidence type="ECO:0000313" key="2">
    <source>
        <dbReference type="Proteomes" id="UP000199437"/>
    </source>
</evidence>
<sequence>MFDPATLMVKARTSKKHLSLLNFGLARMIPFNKPHGFRITEIGDGSVKIYIPYKRTNFNHIKGIHACALATASEYSTGLVLLNKLDPKKYRIIMQKMEMEYHYQAKMHSEVNFALTDEWLLENVINPLATSEKTTVICEVKTHDSEGNHLTTGKIHWQIKAWDKVKTKA</sequence>
<dbReference type="OrthoDB" id="793353at2"/>
<accession>A0A1I0RI92</accession>